<dbReference type="InterPro" id="IPR020892">
    <property type="entry name" value="Cyclophilin-type_PPIase_CS"/>
</dbReference>
<organism evidence="6 7">
    <name type="scientific">Acinetobacter lwoffii</name>
    <dbReference type="NCBI Taxonomy" id="28090"/>
    <lineage>
        <taxon>Bacteria</taxon>
        <taxon>Pseudomonadati</taxon>
        <taxon>Pseudomonadota</taxon>
        <taxon>Gammaproteobacteria</taxon>
        <taxon>Moraxellales</taxon>
        <taxon>Moraxellaceae</taxon>
        <taxon>Acinetobacter</taxon>
    </lineage>
</organism>
<dbReference type="InterPro" id="IPR029000">
    <property type="entry name" value="Cyclophilin-like_dom_sf"/>
</dbReference>
<keyword evidence="4" id="KW-0732">Signal</keyword>
<accession>A0A9D2ZYG4</accession>
<evidence type="ECO:0000256" key="2">
    <source>
        <dbReference type="ARBA" id="ARBA00023110"/>
    </source>
</evidence>
<protein>
    <recommendedName>
        <fullName evidence="4">Peptidyl-prolyl cis-trans isomerase</fullName>
        <shortName evidence="4">PPIase</shortName>
        <ecNumber evidence="4">5.2.1.8</ecNumber>
    </recommendedName>
</protein>
<dbReference type="InterPro" id="IPR002130">
    <property type="entry name" value="Cyclophilin-type_PPIase_dom"/>
</dbReference>
<name>A0A9D2ZYG4_ACILW</name>
<keyword evidence="2 4" id="KW-0697">Rotamase</keyword>
<dbReference type="CDD" id="cd01920">
    <property type="entry name" value="cyclophilin_EcCYP_like"/>
    <property type="match status" value="1"/>
</dbReference>
<dbReference type="EMBL" id="DYWX01000041">
    <property type="protein sequence ID" value="HJF27319.1"/>
    <property type="molecule type" value="Genomic_DNA"/>
</dbReference>
<dbReference type="PROSITE" id="PS00170">
    <property type="entry name" value="CSA_PPIASE_1"/>
    <property type="match status" value="1"/>
</dbReference>
<comment type="similarity">
    <text evidence="1 4">Belongs to the cyclophilin-type PPIase family.</text>
</comment>
<gene>
    <name evidence="6" type="ORF">K8V79_03580</name>
</gene>
<feature type="signal peptide" evidence="4">
    <location>
        <begin position="1"/>
        <end position="20"/>
    </location>
</feature>
<reference evidence="6" key="2">
    <citation type="submission" date="2021-09" db="EMBL/GenBank/DDBJ databases">
        <authorList>
            <person name="Gilroy R."/>
        </authorList>
    </citation>
    <scope>NUCLEOTIDE SEQUENCE</scope>
    <source>
        <strain evidence="6">CHK135-1449</strain>
    </source>
</reference>
<feature type="domain" description="PPIase cyclophilin-type" evidence="5">
    <location>
        <begin position="32"/>
        <end position="183"/>
    </location>
</feature>
<dbReference type="GO" id="GO:0003755">
    <property type="term" value="F:peptidyl-prolyl cis-trans isomerase activity"/>
    <property type="evidence" value="ECO:0007669"/>
    <property type="project" value="UniProtKB-UniRule"/>
</dbReference>
<evidence type="ECO:0000256" key="3">
    <source>
        <dbReference type="ARBA" id="ARBA00023235"/>
    </source>
</evidence>
<dbReference type="AlphaFoldDB" id="A0A9D2ZYG4"/>
<dbReference type="InterPro" id="IPR044665">
    <property type="entry name" value="E_coli_cyclophilin_A-like"/>
</dbReference>
<evidence type="ECO:0000259" key="5">
    <source>
        <dbReference type="PROSITE" id="PS50072"/>
    </source>
</evidence>
<comment type="function">
    <text evidence="4">PPIases accelerate the folding of proteins. It catalyzes the cis-trans isomerization of proline imidic peptide bonds in oligopeptides.</text>
</comment>
<dbReference type="EC" id="5.2.1.8" evidence="4"/>
<dbReference type="SUPFAM" id="SSF50891">
    <property type="entry name" value="Cyclophilin-like"/>
    <property type="match status" value="1"/>
</dbReference>
<dbReference type="PROSITE" id="PS50072">
    <property type="entry name" value="CSA_PPIASE_2"/>
    <property type="match status" value="1"/>
</dbReference>
<dbReference type="PANTHER" id="PTHR43246">
    <property type="entry name" value="PEPTIDYL-PROLYL CIS-TRANS ISOMERASE CYP38, CHLOROPLASTIC"/>
    <property type="match status" value="1"/>
</dbReference>
<evidence type="ECO:0000256" key="1">
    <source>
        <dbReference type="ARBA" id="ARBA00007365"/>
    </source>
</evidence>
<dbReference type="GO" id="GO:0006457">
    <property type="term" value="P:protein folding"/>
    <property type="evidence" value="ECO:0007669"/>
    <property type="project" value="InterPro"/>
</dbReference>
<reference evidence="6" key="1">
    <citation type="journal article" date="2021" name="PeerJ">
        <title>Extensive microbial diversity within the chicken gut microbiome revealed by metagenomics and culture.</title>
        <authorList>
            <person name="Gilroy R."/>
            <person name="Ravi A."/>
            <person name="Getino M."/>
            <person name="Pursley I."/>
            <person name="Horton D.L."/>
            <person name="Alikhan N.F."/>
            <person name="Baker D."/>
            <person name="Gharbi K."/>
            <person name="Hall N."/>
            <person name="Watson M."/>
            <person name="Adriaenssens E.M."/>
            <person name="Foster-Nyarko E."/>
            <person name="Jarju S."/>
            <person name="Secka A."/>
            <person name="Antonio M."/>
            <person name="Oren A."/>
            <person name="Chaudhuri R.R."/>
            <person name="La Ragione R."/>
            <person name="Hildebrand F."/>
            <person name="Pallen M.J."/>
        </authorList>
    </citation>
    <scope>NUCLEOTIDE SEQUENCE</scope>
    <source>
        <strain evidence="6">CHK135-1449</strain>
    </source>
</reference>
<comment type="catalytic activity">
    <reaction evidence="4">
        <text>[protein]-peptidylproline (omega=180) = [protein]-peptidylproline (omega=0)</text>
        <dbReference type="Rhea" id="RHEA:16237"/>
        <dbReference type="Rhea" id="RHEA-COMP:10747"/>
        <dbReference type="Rhea" id="RHEA-COMP:10748"/>
        <dbReference type="ChEBI" id="CHEBI:83833"/>
        <dbReference type="ChEBI" id="CHEBI:83834"/>
        <dbReference type="EC" id="5.2.1.8"/>
    </reaction>
</comment>
<evidence type="ECO:0000256" key="4">
    <source>
        <dbReference type="RuleBase" id="RU363019"/>
    </source>
</evidence>
<evidence type="ECO:0000313" key="7">
    <source>
        <dbReference type="Proteomes" id="UP000787156"/>
    </source>
</evidence>
<feature type="chain" id="PRO_5039752754" description="Peptidyl-prolyl cis-trans isomerase" evidence="4">
    <location>
        <begin position="21"/>
        <end position="190"/>
    </location>
</feature>
<evidence type="ECO:0000313" key="6">
    <source>
        <dbReference type="EMBL" id="HJF27319.1"/>
    </source>
</evidence>
<dbReference type="Proteomes" id="UP000787156">
    <property type="component" value="Unassembled WGS sequence"/>
</dbReference>
<dbReference type="Pfam" id="PF00160">
    <property type="entry name" value="Pro_isomerase"/>
    <property type="match status" value="1"/>
</dbReference>
<sequence length="190" mass="20730">MLKKSLSAIVLAAISLPGFAANTLIEMQTSSGNIEIELFNDKAPISSKNFEDYVKSNFYTGTIFHRVIPGFMIQGGGFDAAMQEKPNAKAAIKNESYNGLQNKRGSLAMARTNQPDSAKAQFFINLVDNSFLDRSAMNAGYTVFGRVTKGMEIVDKIAKVPTRNYGMHQNVPVTAVQIKSVTIKTPSVNK</sequence>
<dbReference type="Gene3D" id="2.40.100.10">
    <property type="entry name" value="Cyclophilin-like"/>
    <property type="match status" value="1"/>
</dbReference>
<dbReference type="PRINTS" id="PR00153">
    <property type="entry name" value="CSAPPISMRASE"/>
</dbReference>
<proteinExistence type="inferred from homology"/>
<comment type="caution">
    <text evidence="6">The sequence shown here is derived from an EMBL/GenBank/DDBJ whole genome shotgun (WGS) entry which is preliminary data.</text>
</comment>
<keyword evidence="3 4" id="KW-0413">Isomerase</keyword>